<keyword evidence="1" id="KW-0472">Membrane</keyword>
<protein>
    <recommendedName>
        <fullName evidence="4">Cytochrome c assembly protein</fullName>
    </recommendedName>
</protein>
<dbReference type="GeneID" id="10395117"/>
<dbReference type="KEGG" id="ave:Arcve_1985"/>
<feature type="transmembrane region" description="Helical" evidence="1">
    <location>
        <begin position="158"/>
        <end position="177"/>
    </location>
</feature>
<feature type="transmembrane region" description="Helical" evidence="1">
    <location>
        <begin position="66"/>
        <end position="85"/>
    </location>
</feature>
<evidence type="ECO:0000256" key="1">
    <source>
        <dbReference type="SAM" id="Phobius"/>
    </source>
</evidence>
<dbReference type="STRING" id="693661.Arcve_1985"/>
<dbReference type="OrthoDB" id="386648at2157"/>
<name>F2KS39_ARCVS</name>
<feature type="transmembrane region" description="Helical" evidence="1">
    <location>
        <begin position="97"/>
        <end position="114"/>
    </location>
</feature>
<dbReference type="AlphaFoldDB" id="F2KS39"/>
<feature type="transmembrane region" description="Helical" evidence="1">
    <location>
        <begin position="121"/>
        <end position="138"/>
    </location>
</feature>
<gene>
    <name evidence="2" type="ordered locus">Arcve_1985</name>
</gene>
<sequence length="181" mass="20275">MRTVTLLLAAFMISAILAPPEERLGNSYKLIYLHLPLTFFSFLTIVLLPVLSLMEVFGRKIRSEKFAIAGVMFAFANLAVSALFMKLAWGGVAFSEPRFALSALLIILLILFIAAKHVSPYVAFVHSVLTPFLIMYAYSDSSTTFQLHPSSLVGLEPLMVIPMFFSFPLVALLYFWISTRR</sequence>
<evidence type="ECO:0000313" key="2">
    <source>
        <dbReference type="EMBL" id="AEA47978.1"/>
    </source>
</evidence>
<proteinExistence type="predicted"/>
<dbReference type="EMBL" id="CP002588">
    <property type="protein sequence ID" value="AEA47978.1"/>
    <property type="molecule type" value="Genomic_DNA"/>
</dbReference>
<dbReference type="Proteomes" id="UP000008136">
    <property type="component" value="Chromosome"/>
</dbReference>
<accession>F2KS39</accession>
<dbReference type="HOGENOM" id="CLU_1529165_0_0_2"/>
<dbReference type="RefSeq" id="WP_013684630.1">
    <property type="nucleotide sequence ID" value="NC_015320.1"/>
</dbReference>
<keyword evidence="3" id="KW-1185">Reference proteome</keyword>
<keyword evidence="1" id="KW-0812">Transmembrane</keyword>
<organism evidence="2 3">
    <name type="scientific">Archaeoglobus veneficus (strain DSM 11195 / SNP6)</name>
    <dbReference type="NCBI Taxonomy" id="693661"/>
    <lineage>
        <taxon>Archaea</taxon>
        <taxon>Methanobacteriati</taxon>
        <taxon>Methanobacteriota</taxon>
        <taxon>Archaeoglobi</taxon>
        <taxon>Archaeoglobales</taxon>
        <taxon>Archaeoglobaceae</taxon>
        <taxon>Archaeoglobus</taxon>
    </lineage>
</organism>
<reference evidence="2 3" key="1">
    <citation type="submission" date="2011-03" db="EMBL/GenBank/DDBJ databases">
        <title>The complete genome of Archaeoglobus veneficus SNP6.</title>
        <authorList>
            <consortium name="US DOE Joint Genome Institute (JGI-PGF)"/>
            <person name="Lucas S."/>
            <person name="Copeland A."/>
            <person name="Lapidus A."/>
            <person name="Bruce D."/>
            <person name="Goodwin L."/>
            <person name="Pitluck S."/>
            <person name="Kyrpides N."/>
            <person name="Mavromatis K."/>
            <person name="Pagani I."/>
            <person name="Ivanova N."/>
            <person name="Mikhailova N."/>
            <person name="Lu M."/>
            <person name="Detter J.C."/>
            <person name="Tapia R."/>
            <person name="Han C."/>
            <person name="Land M."/>
            <person name="Hauser L."/>
            <person name="Markowitz V."/>
            <person name="Cheng J.-F."/>
            <person name="Hugenholtz P."/>
            <person name="Woyke T."/>
            <person name="Wu D."/>
            <person name="Spring S."/>
            <person name="Brambilla E."/>
            <person name="Klenk H.-P."/>
            <person name="Eisen J.A."/>
        </authorList>
    </citation>
    <scope>NUCLEOTIDE SEQUENCE [LARGE SCALE GENOMIC DNA]</scope>
    <source>
        <strain>SNP6</strain>
    </source>
</reference>
<dbReference type="eggNOG" id="ENOG502N5BT">
    <property type="taxonomic scope" value="Archaea"/>
</dbReference>
<feature type="transmembrane region" description="Helical" evidence="1">
    <location>
        <begin position="31"/>
        <end position="54"/>
    </location>
</feature>
<keyword evidence="1" id="KW-1133">Transmembrane helix</keyword>
<evidence type="ECO:0000313" key="3">
    <source>
        <dbReference type="Proteomes" id="UP000008136"/>
    </source>
</evidence>
<evidence type="ECO:0008006" key="4">
    <source>
        <dbReference type="Google" id="ProtNLM"/>
    </source>
</evidence>